<comment type="caution">
    <text evidence="1">The sequence shown here is derived from an EMBL/GenBank/DDBJ whole genome shotgun (WGS) entry which is preliminary data.</text>
</comment>
<sequence>MLADSEGVSYGNRTQRILDVTFTVEAFKTSTKLYIPPPINTSLEDELRHCICAATLQSTLQASLADLRAEMMQQFEAQRVWFKQTIKGEENERNMLAVENRWLRNELAKIEKEKGLVSVDESGMRVREV</sequence>
<evidence type="ECO:0000313" key="2">
    <source>
        <dbReference type="Proteomes" id="UP001590951"/>
    </source>
</evidence>
<reference evidence="1 2" key="1">
    <citation type="submission" date="2024-09" db="EMBL/GenBank/DDBJ databases">
        <title>Rethinking Asexuality: The Enigmatic Case of Functional Sexual Genes in Lepraria (Stereocaulaceae).</title>
        <authorList>
            <person name="Doellman M."/>
            <person name="Sun Y."/>
            <person name="Barcenas-Pena A."/>
            <person name="Lumbsch H.T."/>
            <person name="Grewe F."/>
        </authorList>
    </citation>
    <scope>NUCLEOTIDE SEQUENCE [LARGE SCALE GENOMIC DNA]</scope>
    <source>
        <strain evidence="1 2">Grewe 0041</strain>
    </source>
</reference>
<dbReference type="Proteomes" id="UP001590951">
    <property type="component" value="Unassembled WGS sequence"/>
</dbReference>
<gene>
    <name evidence="1" type="ORF">ABVK25_005568</name>
</gene>
<proteinExistence type="predicted"/>
<evidence type="ECO:0000313" key="1">
    <source>
        <dbReference type="EMBL" id="KAL2054029.1"/>
    </source>
</evidence>
<name>A0ABR4B837_9LECA</name>
<accession>A0ABR4B837</accession>
<dbReference type="EMBL" id="JBHFEH010000017">
    <property type="protein sequence ID" value="KAL2054029.1"/>
    <property type="molecule type" value="Genomic_DNA"/>
</dbReference>
<organism evidence="1 2">
    <name type="scientific">Lepraria finkii</name>
    <dbReference type="NCBI Taxonomy" id="1340010"/>
    <lineage>
        <taxon>Eukaryota</taxon>
        <taxon>Fungi</taxon>
        <taxon>Dikarya</taxon>
        <taxon>Ascomycota</taxon>
        <taxon>Pezizomycotina</taxon>
        <taxon>Lecanoromycetes</taxon>
        <taxon>OSLEUM clade</taxon>
        <taxon>Lecanoromycetidae</taxon>
        <taxon>Lecanorales</taxon>
        <taxon>Lecanorineae</taxon>
        <taxon>Stereocaulaceae</taxon>
        <taxon>Lepraria</taxon>
    </lineage>
</organism>
<protein>
    <submittedName>
        <fullName evidence="1">Uncharacterized protein</fullName>
    </submittedName>
</protein>
<keyword evidence="2" id="KW-1185">Reference proteome</keyword>